<sequence>MNIGYIRVSIVEQNESKQVEVLKKYNMDKVFTEKISAKNADRPELKAMIKFAREGDTIYVYSLDRLAKSTKDLLNIVKELQLKGIHLVSYKENMDTSTDIGKLMITMIDAIAEFERINLLERQKEGMAK</sequence>
<reference evidence="3 4" key="1">
    <citation type="submission" date="2016-12" db="EMBL/GenBank/DDBJ databases">
        <title>Complete genome sequence of Clostridium kluyveri JZZ isolated from the pit mud of a Chinese flavor liquor-making factory.</title>
        <authorList>
            <person name="Wang Y."/>
        </authorList>
    </citation>
    <scope>NUCLEOTIDE SEQUENCE [LARGE SCALE GENOMIC DNA]</scope>
    <source>
        <strain evidence="3 4">JZZ</strain>
    </source>
</reference>
<dbReference type="CDD" id="cd03768">
    <property type="entry name" value="SR_ResInv"/>
    <property type="match status" value="1"/>
</dbReference>
<dbReference type="InterPro" id="IPR036162">
    <property type="entry name" value="Resolvase-like_N_sf"/>
</dbReference>
<dbReference type="AlphaFoldDB" id="A0A1L5F9S5"/>
<dbReference type="Proteomes" id="UP000184604">
    <property type="component" value="Chromosome"/>
</dbReference>
<dbReference type="EMBL" id="CP018335">
    <property type="protein sequence ID" value="APM39759.1"/>
    <property type="molecule type" value="Genomic_DNA"/>
</dbReference>
<accession>A0A1L5F9S5</accession>
<dbReference type="Gene3D" id="3.40.50.1390">
    <property type="entry name" value="Resolvase, N-terminal catalytic domain"/>
    <property type="match status" value="1"/>
</dbReference>
<dbReference type="InterPro" id="IPR006119">
    <property type="entry name" value="Resolv_N"/>
</dbReference>
<evidence type="ECO:0000259" key="2">
    <source>
        <dbReference type="PROSITE" id="PS51736"/>
    </source>
</evidence>
<proteinExistence type="inferred from homology"/>
<dbReference type="SMART" id="SM00857">
    <property type="entry name" value="Resolvase"/>
    <property type="match status" value="1"/>
</dbReference>
<dbReference type="GO" id="GO:0000150">
    <property type="term" value="F:DNA strand exchange activity"/>
    <property type="evidence" value="ECO:0007669"/>
    <property type="project" value="InterPro"/>
</dbReference>
<evidence type="ECO:0000256" key="1">
    <source>
        <dbReference type="ARBA" id="ARBA00009913"/>
    </source>
</evidence>
<dbReference type="GO" id="GO:0003677">
    <property type="term" value="F:DNA binding"/>
    <property type="evidence" value="ECO:0007669"/>
    <property type="project" value="InterPro"/>
</dbReference>
<evidence type="ECO:0000313" key="4">
    <source>
        <dbReference type="Proteomes" id="UP000184604"/>
    </source>
</evidence>
<dbReference type="SUPFAM" id="SSF53041">
    <property type="entry name" value="Resolvase-like"/>
    <property type="match status" value="1"/>
</dbReference>
<protein>
    <recommendedName>
        <fullName evidence="2">Resolvase/invertase-type recombinase catalytic domain-containing protein</fullName>
    </recommendedName>
</protein>
<name>A0A1L5F9S5_CLOKL</name>
<dbReference type="PANTHER" id="PTHR30461">
    <property type="entry name" value="DNA-INVERTASE FROM LAMBDOID PROPHAGE"/>
    <property type="match status" value="1"/>
</dbReference>
<dbReference type="OrthoDB" id="9797501at2"/>
<dbReference type="InterPro" id="IPR050639">
    <property type="entry name" value="SSR_resolvase"/>
</dbReference>
<dbReference type="Pfam" id="PF00239">
    <property type="entry name" value="Resolvase"/>
    <property type="match status" value="1"/>
</dbReference>
<feature type="domain" description="Resolvase/invertase-type recombinase catalytic" evidence="2">
    <location>
        <begin position="1"/>
        <end position="129"/>
    </location>
</feature>
<gene>
    <name evidence="3" type="ORF">BS101_13955</name>
</gene>
<evidence type="ECO:0000313" key="3">
    <source>
        <dbReference type="EMBL" id="APM39759.1"/>
    </source>
</evidence>
<dbReference type="RefSeq" id="WP_073539374.1">
    <property type="nucleotide sequence ID" value="NZ_CP018335.1"/>
</dbReference>
<dbReference type="PROSITE" id="PS51736">
    <property type="entry name" value="RECOMBINASES_3"/>
    <property type="match status" value="1"/>
</dbReference>
<dbReference type="PANTHER" id="PTHR30461:SF26">
    <property type="entry name" value="RESOLVASE HOMOLOG YNEB"/>
    <property type="match status" value="1"/>
</dbReference>
<comment type="similarity">
    <text evidence="1">Belongs to the site-specific recombinase resolvase family.</text>
</comment>
<organism evidence="3 4">
    <name type="scientific">Clostridium kluyveri</name>
    <dbReference type="NCBI Taxonomy" id="1534"/>
    <lineage>
        <taxon>Bacteria</taxon>
        <taxon>Bacillati</taxon>
        <taxon>Bacillota</taxon>
        <taxon>Clostridia</taxon>
        <taxon>Eubacteriales</taxon>
        <taxon>Clostridiaceae</taxon>
        <taxon>Clostridium</taxon>
    </lineage>
</organism>